<dbReference type="Proteomes" id="UP000285860">
    <property type="component" value="Unassembled WGS sequence"/>
</dbReference>
<gene>
    <name evidence="1" type="ORF">BFJ68_g16794</name>
</gene>
<organism evidence="1 2">
    <name type="scientific">Fusarium oxysporum</name>
    <name type="common">Fusarium vascular wilt</name>
    <dbReference type="NCBI Taxonomy" id="5507"/>
    <lineage>
        <taxon>Eukaryota</taxon>
        <taxon>Fungi</taxon>
        <taxon>Dikarya</taxon>
        <taxon>Ascomycota</taxon>
        <taxon>Pezizomycotina</taxon>
        <taxon>Sordariomycetes</taxon>
        <taxon>Hypocreomycetidae</taxon>
        <taxon>Hypocreales</taxon>
        <taxon>Nectriaceae</taxon>
        <taxon>Fusarium</taxon>
        <taxon>Fusarium oxysporum species complex</taxon>
    </lineage>
</organism>
<dbReference type="AlphaFoldDB" id="A0A420P995"/>
<evidence type="ECO:0000313" key="2">
    <source>
        <dbReference type="Proteomes" id="UP000285860"/>
    </source>
</evidence>
<evidence type="ECO:0000313" key="1">
    <source>
        <dbReference type="EMBL" id="RKK89107.1"/>
    </source>
</evidence>
<accession>A0A420P995</accession>
<sequence length="34" mass="3639">MLADLSRAGRKGNAAYVVATYEHSSMDVNGEIDP</sequence>
<name>A0A420P995_FUSOX</name>
<proteinExistence type="predicted"/>
<reference evidence="1 2" key="1">
    <citation type="journal article" date="2018" name="Sci. Rep.">
        <title>Characterisation of pathogen-specific regions and novel effector candidates in Fusarium oxysporum f. sp. cepae.</title>
        <authorList>
            <person name="Armitage A.D."/>
            <person name="Taylor A."/>
            <person name="Sobczyk M.K."/>
            <person name="Baxter L."/>
            <person name="Greenfield B.P."/>
            <person name="Bates H.J."/>
            <person name="Wilson F."/>
            <person name="Jackson A.C."/>
            <person name="Ott S."/>
            <person name="Harrison R.J."/>
            <person name="Clarkson J.P."/>
        </authorList>
    </citation>
    <scope>NUCLEOTIDE SEQUENCE [LARGE SCALE GENOMIC DNA]</scope>
    <source>
        <strain evidence="1 2">Fo_A28</strain>
    </source>
</reference>
<dbReference type="EMBL" id="MRCY01000347">
    <property type="protein sequence ID" value="RKK89107.1"/>
    <property type="molecule type" value="Genomic_DNA"/>
</dbReference>
<protein>
    <submittedName>
        <fullName evidence="1">Uncharacterized protein</fullName>
    </submittedName>
</protein>
<comment type="caution">
    <text evidence="1">The sequence shown here is derived from an EMBL/GenBank/DDBJ whole genome shotgun (WGS) entry which is preliminary data.</text>
</comment>